<evidence type="ECO:0000256" key="2">
    <source>
        <dbReference type="SAM" id="Phobius"/>
    </source>
</evidence>
<dbReference type="KEGG" id="bhc:JFL75_16015"/>
<keyword evidence="4" id="KW-1185">Reference proteome</keyword>
<evidence type="ECO:0000313" key="3">
    <source>
        <dbReference type="EMBL" id="QQO08424.1"/>
    </source>
</evidence>
<evidence type="ECO:0000313" key="4">
    <source>
        <dbReference type="Proteomes" id="UP000595917"/>
    </source>
</evidence>
<feature type="region of interest" description="Disordered" evidence="1">
    <location>
        <begin position="558"/>
        <end position="616"/>
    </location>
</feature>
<dbReference type="AlphaFoldDB" id="A0A7T7XL66"/>
<feature type="compositionally biased region" description="Pro residues" evidence="1">
    <location>
        <begin position="573"/>
        <end position="589"/>
    </location>
</feature>
<keyword evidence="2" id="KW-0812">Transmembrane</keyword>
<accession>A0A7T7XL66</accession>
<keyword evidence="2" id="KW-0472">Membrane</keyword>
<name>A0A7T7XL66_9SPIR</name>
<sequence length="728" mass="78067">MRSKTGESKRPRPEQKNTSPLLPKILGPADFVYIGFCIAALLGVSFLFWNDLNQTLTRLSEQPVGIVTYKYRAAQRRFVDRVLWDRPKQGSPVYNGDYIRTAELSQTTVTMNAGGIITLEENTLVQIWSEIGKLWIDLAGGTLSADARSGALSIKSGGTVVEADSGSMVQTAASAEGLDVIVLEGTAQIQDKNERITAGAGEFYSSNSGDASRGTARVAALSPRPAAKFLNTTGDPLSITFRWNRIGFASQETVTLDIAEDRNFTRIVAGMESSSDEARVPLADGMYYWRAYPSSEAGGKIRQGGVSGRFAVIHALPPRLAEPQPGAVYRFAASSPGIRFLWTACEGAMAYLVEAADNPGMADAVFRSQVQAVGGETESVVHSGLEAGTYYWRVTPVYARDYEGTPIASAVSNFRIEKTAALSVPETRAGQGAVYLDGRSEKTYFTWEQEDEAVSYTFLLSQQEDLSRPVVRETVRDNYYAFDIKAADLDSGQYYWGVYQTDIAGNSSVTSEARVLVVHAGAPPERSPAPAAAVIPAAAEKPAAAEPEVLPTRPAAVTVQPAAPPAAAEKPPARPSAPVTPPPAAPPAPSETVPATAAQPAAKPPEPVKLPRPGSLRPAAGYVLTEEIIIRDNRMVFSWEPVSGAASYIFSISQGGQEIIRQTVQSASFTLPGFRGLDEGTVTWRVQAIPADQNRFLPSDVSESRFTVELDDVQAAEGVQGGLMFGKE</sequence>
<feature type="compositionally biased region" description="Low complexity" evidence="1">
    <location>
        <begin position="558"/>
        <end position="570"/>
    </location>
</feature>
<proteinExistence type="predicted"/>
<dbReference type="Gene3D" id="2.60.40.10">
    <property type="entry name" value="Immunoglobulins"/>
    <property type="match status" value="3"/>
</dbReference>
<dbReference type="EMBL" id="CP067089">
    <property type="protein sequence ID" value="QQO08424.1"/>
    <property type="molecule type" value="Genomic_DNA"/>
</dbReference>
<feature type="transmembrane region" description="Helical" evidence="2">
    <location>
        <begin position="21"/>
        <end position="49"/>
    </location>
</feature>
<evidence type="ECO:0008006" key="5">
    <source>
        <dbReference type="Google" id="ProtNLM"/>
    </source>
</evidence>
<feature type="region of interest" description="Disordered" evidence="1">
    <location>
        <begin position="1"/>
        <end position="21"/>
    </location>
</feature>
<reference evidence="3" key="1">
    <citation type="submission" date="2021-01" db="EMBL/GenBank/DDBJ databases">
        <title>Description of Breznakiella homolactica.</title>
        <authorList>
            <person name="Song Y."/>
            <person name="Brune A."/>
        </authorList>
    </citation>
    <scope>NUCLEOTIDE SEQUENCE</scope>
    <source>
        <strain evidence="3">RmG30</strain>
    </source>
</reference>
<gene>
    <name evidence="3" type="ORF">JFL75_16015</name>
</gene>
<organism evidence="3 4">
    <name type="scientific">Breznakiella homolactica</name>
    <dbReference type="NCBI Taxonomy" id="2798577"/>
    <lineage>
        <taxon>Bacteria</taxon>
        <taxon>Pseudomonadati</taxon>
        <taxon>Spirochaetota</taxon>
        <taxon>Spirochaetia</taxon>
        <taxon>Spirochaetales</taxon>
        <taxon>Breznakiellaceae</taxon>
        <taxon>Breznakiella</taxon>
    </lineage>
</organism>
<evidence type="ECO:0000256" key="1">
    <source>
        <dbReference type="SAM" id="MobiDB-lite"/>
    </source>
</evidence>
<dbReference type="InterPro" id="IPR013783">
    <property type="entry name" value="Ig-like_fold"/>
</dbReference>
<dbReference type="RefSeq" id="WP_215625730.1">
    <property type="nucleotide sequence ID" value="NZ_CP067089.2"/>
</dbReference>
<feature type="compositionally biased region" description="Basic and acidic residues" evidence="1">
    <location>
        <begin position="1"/>
        <end position="15"/>
    </location>
</feature>
<dbReference type="Proteomes" id="UP000595917">
    <property type="component" value="Chromosome"/>
</dbReference>
<keyword evidence="2" id="KW-1133">Transmembrane helix</keyword>
<protein>
    <recommendedName>
        <fullName evidence="5">FecR family protein</fullName>
    </recommendedName>
</protein>
<feature type="compositionally biased region" description="Low complexity" evidence="1">
    <location>
        <begin position="590"/>
        <end position="601"/>
    </location>
</feature>